<gene>
    <name evidence="4" type="ORF">DVH24_011674</name>
</gene>
<keyword evidence="5" id="KW-1185">Reference proteome</keyword>
<dbReference type="CDD" id="cd23509">
    <property type="entry name" value="Gnk2-like"/>
    <property type="match status" value="1"/>
</dbReference>
<protein>
    <recommendedName>
        <fullName evidence="3">Gnk2-homologous domain-containing protein</fullName>
    </recommendedName>
</protein>
<dbReference type="InterPro" id="IPR002902">
    <property type="entry name" value="GNK2"/>
</dbReference>
<evidence type="ECO:0000256" key="2">
    <source>
        <dbReference type="ARBA" id="ARBA00022737"/>
    </source>
</evidence>
<name>A0A498JTY1_MALDO</name>
<feature type="domain" description="Gnk2-homologous" evidence="3">
    <location>
        <begin position="1"/>
        <end position="100"/>
    </location>
</feature>
<dbReference type="AlphaFoldDB" id="A0A498JTY1"/>
<evidence type="ECO:0000313" key="4">
    <source>
        <dbReference type="EMBL" id="RXH99349.1"/>
    </source>
</evidence>
<sequence length="206" mass="22042">MHREAIVIVKEEKVSNTKAAMASSSGSNNAEPGGFYNDTIGDGRDIVPGQALCRWDVNSIVCRNCFHEASKEIFKSCKTTDAMFARLRECCSLAPHSWSSSSPVLFAGPSRSSSSSSSVLVTPTGVLASDALVALSVGVDGHDLCVAGMGDVLARFLLISFAFVDDISAFLSSRIRCMAINCASFSARFLEFSPRSFSSLFSLLWS</sequence>
<evidence type="ECO:0000313" key="5">
    <source>
        <dbReference type="Proteomes" id="UP000290289"/>
    </source>
</evidence>
<dbReference type="Proteomes" id="UP000290289">
    <property type="component" value="Chromosome 5"/>
</dbReference>
<dbReference type="InterPro" id="IPR038408">
    <property type="entry name" value="GNK2_sf"/>
</dbReference>
<keyword evidence="1" id="KW-0732">Signal</keyword>
<reference evidence="4 5" key="1">
    <citation type="submission" date="2018-10" db="EMBL/GenBank/DDBJ databases">
        <title>A high-quality apple genome assembly.</title>
        <authorList>
            <person name="Hu J."/>
        </authorList>
    </citation>
    <scope>NUCLEOTIDE SEQUENCE [LARGE SCALE GENOMIC DNA]</scope>
    <source>
        <strain evidence="5">cv. HFTH1</strain>
        <tissue evidence="4">Young leaf</tissue>
    </source>
</reference>
<dbReference type="EMBL" id="RDQH01000331">
    <property type="protein sequence ID" value="RXH99349.1"/>
    <property type="molecule type" value="Genomic_DNA"/>
</dbReference>
<evidence type="ECO:0000259" key="3">
    <source>
        <dbReference type="PROSITE" id="PS51473"/>
    </source>
</evidence>
<proteinExistence type="predicted"/>
<dbReference type="Gene3D" id="3.30.430.20">
    <property type="entry name" value="Gnk2 domain, C-X8-C-X2-C motif"/>
    <property type="match status" value="1"/>
</dbReference>
<dbReference type="Pfam" id="PF01657">
    <property type="entry name" value="Stress-antifung"/>
    <property type="match status" value="1"/>
</dbReference>
<keyword evidence="2" id="KW-0677">Repeat</keyword>
<evidence type="ECO:0000256" key="1">
    <source>
        <dbReference type="ARBA" id="ARBA00022729"/>
    </source>
</evidence>
<accession>A0A498JTY1</accession>
<organism evidence="4 5">
    <name type="scientific">Malus domestica</name>
    <name type="common">Apple</name>
    <name type="synonym">Pyrus malus</name>
    <dbReference type="NCBI Taxonomy" id="3750"/>
    <lineage>
        <taxon>Eukaryota</taxon>
        <taxon>Viridiplantae</taxon>
        <taxon>Streptophyta</taxon>
        <taxon>Embryophyta</taxon>
        <taxon>Tracheophyta</taxon>
        <taxon>Spermatophyta</taxon>
        <taxon>Magnoliopsida</taxon>
        <taxon>eudicotyledons</taxon>
        <taxon>Gunneridae</taxon>
        <taxon>Pentapetalae</taxon>
        <taxon>rosids</taxon>
        <taxon>fabids</taxon>
        <taxon>Rosales</taxon>
        <taxon>Rosaceae</taxon>
        <taxon>Amygdaloideae</taxon>
        <taxon>Maleae</taxon>
        <taxon>Malus</taxon>
    </lineage>
</organism>
<comment type="caution">
    <text evidence="4">The sequence shown here is derived from an EMBL/GenBank/DDBJ whole genome shotgun (WGS) entry which is preliminary data.</text>
</comment>
<dbReference type="PROSITE" id="PS51473">
    <property type="entry name" value="GNK2"/>
    <property type="match status" value="1"/>
</dbReference>